<dbReference type="Proteomes" id="UP000829364">
    <property type="component" value="Chromosome 6"/>
</dbReference>
<dbReference type="GeneID" id="72068531"/>
<name>A0A9Q8QJQ1_9HYPO</name>
<dbReference type="RefSeq" id="XP_047843983.1">
    <property type="nucleotide sequence ID" value="XM_047987992.1"/>
</dbReference>
<feature type="compositionally biased region" description="Polar residues" evidence="1">
    <location>
        <begin position="52"/>
        <end position="62"/>
    </location>
</feature>
<accession>A0A9Q8QJQ1</accession>
<dbReference type="EMBL" id="CP086359">
    <property type="protein sequence ID" value="UNI20502.1"/>
    <property type="molecule type" value="Genomic_DNA"/>
</dbReference>
<sequence>MDGWVPDPTSCQLGTGSLSVSPAISFSVQSGLRRCLLVNSRGGGSRSSYSSTNSEQRQTNSRLARGSIPTMPGSVKGRSGDPDPVPAFRGWSLFSLAWRDAAKFKGC</sequence>
<keyword evidence="3" id="KW-1185">Reference proteome</keyword>
<feature type="region of interest" description="Disordered" evidence="1">
    <location>
        <begin position="40"/>
        <end position="82"/>
    </location>
</feature>
<organism evidence="2 3">
    <name type="scientific">Purpureocillium takamizusanense</name>
    <dbReference type="NCBI Taxonomy" id="2060973"/>
    <lineage>
        <taxon>Eukaryota</taxon>
        <taxon>Fungi</taxon>
        <taxon>Dikarya</taxon>
        <taxon>Ascomycota</taxon>
        <taxon>Pezizomycotina</taxon>
        <taxon>Sordariomycetes</taxon>
        <taxon>Hypocreomycetidae</taxon>
        <taxon>Hypocreales</taxon>
        <taxon>Ophiocordycipitaceae</taxon>
        <taxon>Purpureocillium</taxon>
    </lineage>
</organism>
<protein>
    <submittedName>
        <fullName evidence="2">Uncharacterized protein</fullName>
    </submittedName>
</protein>
<evidence type="ECO:0000313" key="3">
    <source>
        <dbReference type="Proteomes" id="UP000829364"/>
    </source>
</evidence>
<dbReference type="KEGG" id="ptkz:JDV02_006582"/>
<evidence type="ECO:0000313" key="2">
    <source>
        <dbReference type="EMBL" id="UNI20502.1"/>
    </source>
</evidence>
<dbReference type="AlphaFoldDB" id="A0A9Q8QJQ1"/>
<proteinExistence type="predicted"/>
<gene>
    <name evidence="2" type="ORF">JDV02_006582</name>
</gene>
<evidence type="ECO:0000256" key="1">
    <source>
        <dbReference type="SAM" id="MobiDB-lite"/>
    </source>
</evidence>
<reference evidence="2" key="1">
    <citation type="submission" date="2021-11" db="EMBL/GenBank/DDBJ databases">
        <title>Purpureocillium_takamizusanense_genome.</title>
        <authorList>
            <person name="Nguyen N.-H."/>
        </authorList>
    </citation>
    <scope>NUCLEOTIDE SEQUENCE</scope>
    <source>
        <strain evidence="2">PT3</strain>
    </source>
</reference>